<dbReference type="Gene3D" id="2.160.20.80">
    <property type="entry name" value="E3 ubiquitin-protein ligase SopA"/>
    <property type="match status" value="1"/>
</dbReference>
<dbReference type="Pfam" id="PF00805">
    <property type="entry name" value="Pentapeptide"/>
    <property type="match status" value="1"/>
</dbReference>
<protein>
    <submittedName>
        <fullName evidence="3">Damage-inducible protein DinB</fullName>
    </submittedName>
</protein>
<dbReference type="SUPFAM" id="SSF141571">
    <property type="entry name" value="Pentapeptide repeat-like"/>
    <property type="match status" value="1"/>
</dbReference>
<feature type="region of interest" description="Disordered" evidence="1">
    <location>
        <begin position="254"/>
        <end position="278"/>
    </location>
</feature>
<evidence type="ECO:0000259" key="2">
    <source>
        <dbReference type="Pfam" id="PF12867"/>
    </source>
</evidence>
<dbReference type="EMBL" id="JAUSVB010000001">
    <property type="protein sequence ID" value="MDQ0372706.1"/>
    <property type="molecule type" value="Genomic_DNA"/>
</dbReference>
<name>A0ABU0EBR7_9CELL</name>
<dbReference type="Pfam" id="PF12867">
    <property type="entry name" value="DinB_2"/>
    <property type="match status" value="1"/>
</dbReference>
<feature type="compositionally biased region" description="Polar residues" evidence="1">
    <location>
        <begin position="258"/>
        <end position="278"/>
    </location>
</feature>
<dbReference type="InterPro" id="IPR034660">
    <property type="entry name" value="DinB/YfiT-like"/>
</dbReference>
<feature type="domain" description="DinB-like" evidence="2">
    <location>
        <begin position="101"/>
        <end position="245"/>
    </location>
</feature>
<dbReference type="SUPFAM" id="SSF109854">
    <property type="entry name" value="DinB/YfiT-like putative metalloenzymes"/>
    <property type="match status" value="1"/>
</dbReference>
<dbReference type="Proteomes" id="UP001239626">
    <property type="component" value="Unassembled WGS sequence"/>
</dbReference>
<dbReference type="RefSeq" id="WP_307490324.1">
    <property type="nucleotide sequence ID" value="NZ_JAUSVB010000001.1"/>
</dbReference>
<sequence length="278" mass="30938">MGDDLADLRGTRFENADLHDARFTMVDLTGATFRAVGLHRVVMRGVEISHTTIDGEIEDVVINGVNVGPLIEAELDRLYPDRPLFRPTTADGFRHAWGLNERLWAATVERARRLPQEQLHASVAEEWSFIETLRHLAFASESWVGRAVLGDPTPWHPLSLPWDEMRPRAGVPRDRDARPSLDEALTLRLAAMALVRGVVDGLTDEQLDVRSAPLVGPGWPDEGDSFTVRQCLQVVLNEEWEHRRYAERDLAVLEAQGSGAQNDQGSPSGPSAPYSRTP</sequence>
<dbReference type="InterPro" id="IPR024775">
    <property type="entry name" value="DinB-like"/>
</dbReference>
<evidence type="ECO:0000256" key="1">
    <source>
        <dbReference type="SAM" id="MobiDB-lite"/>
    </source>
</evidence>
<evidence type="ECO:0000313" key="4">
    <source>
        <dbReference type="Proteomes" id="UP001239626"/>
    </source>
</evidence>
<gene>
    <name evidence="3" type="ORF">J2X26_001003</name>
</gene>
<reference evidence="3 4" key="1">
    <citation type="submission" date="2023-07" db="EMBL/GenBank/DDBJ databases">
        <title>Sorghum-associated microbial communities from plants grown in Nebraska, USA.</title>
        <authorList>
            <person name="Schachtman D."/>
        </authorList>
    </citation>
    <scope>NUCLEOTIDE SEQUENCE [LARGE SCALE GENOMIC DNA]</scope>
    <source>
        <strain evidence="3 4">BE332</strain>
    </source>
</reference>
<comment type="caution">
    <text evidence="3">The sequence shown here is derived from an EMBL/GenBank/DDBJ whole genome shotgun (WGS) entry which is preliminary data.</text>
</comment>
<keyword evidence="4" id="KW-1185">Reference proteome</keyword>
<evidence type="ECO:0000313" key="3">
    <source>
        <dbReference type="EMBL" id="MDQ0372706.1"/>
    </source>
</evidence>
<dbReference type="InterPro" id="IPR001646">
    <property type="entry name" value="5peptide_repeat"/>
</dbReference>
<organism evidence="3 4">
    <name type="scientific">Cellulomonas humilata</name>
    <dbReference type="NCBI Taxonomy" id="144055"/>
    <lineage>
        <taxon>Bacteria</taxon>
        <taxon>Bacillati</taxon>
        <taxon>Actinomycetota</taxon>
        <taxon>Actinomycetes</taxon>
        <taxon>Micrococcales</taxon>
        <taxon>Cellulomonadaceae</taxon>
        <taxon>Cellulomonas</taxon>
    </lineage>
</organism>
<dbReference type="Gene3D" id="1.20.120.450">
    <property type="entry name" value="dinb family like domain"/>
    <property type="match status" value="1"/>
</dbReference>
<proteinExistence type="predicted"/>
<accession>A0ABU0EBR7</accession>